<gene>
    <name evidence="2" type="ORF">C731_3264</name>
</gene>
<dbReference type="AlphaFoldDB" id="K5B7Y3"/>
<accession>K5B7Y3</accession>
<organism evidence="2 3">
    <name type="scientific">Mycolicibacterium hassiacum (strain DSM 44199 / CIP 105218 / JCM 12690 / 3849)</name>
    <name type="common">Mycobacterium hassiacum</name>
    <dbReference type="NCBI Taxonomy" id="1122247"/>
    <lineage>
        <taxon>Bacteria</taxon>
        <taxon>Bacillati</taxon>
        <taxon>Actinomycetota</taxon>
        <taxon>Actinomycetes</taxon>
        <taxon>Mycobacteriales</taxon>
        <taxon>Mycobacteriaceae</taxon>
        <taxon>Mycolicibacterium</taxon>
    </lineage>
</organism>
<proteinExistence type="predicted"/>
<name>K5B7Y3_MYCHD</name>
<evidence type="ECO:0000313" key="2">
    <source>
        <dbReference type="EMBL" id="EKF22748.1"/>
    </source>
</evidence>
<evidence type="ECO:0000256" key="1">
    <source>
        <dbReference type="SAM" id="MobiDB-lite"/>
    </source>
</evidence>
<feature type="compositionally biased region" description="Low complexity" evidence="1">
    <location>
        <begin position="49"/>
        <end position="66"/>
    </location>
</feature>
<keyword evidence="3" id="KW-1185">Reference proteome</keyword>
<dbReference type="EMBL" id="AMRA01000094">
    <property type="protein sequence ID" value="EKF22748.1"/>
    <property type="molecule type" value="Genomic_DNA"/>
</dbReference>
<evidence type="ECO:0000313" key="3">
    <source>
        <dbReference type="Proteomes" id="UP000006265"/>
    </source>
</evidence>
<comment type="caution">
    <text evidence="2">The sequence shown here is derived from an EMBL/GenBank/DDBJ whole genome shotgun (WGS) entry which is preliminary data.</text>
</comment>
<reference evidence="2 3" key="1">
    <citation type="journal article" date="2012" name="J. Bacteriol.">
        <title>Genome sequence of Mycobacterium hassiacum DSM 44199, a rare source of heat-stable mycobacterial proteins.</title>
        <authorList>
            <person name="Tiago I."/>
            <person name="Maranha A."/>
            <person name="Mendes V."/>
            <person name="Alarico S."/>
            <person name="Moynihan P.J."/>
            <person name="Clarke A.J."/>
            <person name="Macedo-Ribeiro S."/>
            <person name="Pereira P.J."/>
            <person name="Empadinhas N."/>
        </authorList>
    </citation>
    <scope>NUCLEOTIDE SEQUENCE [LARGE SCALE GENOMIC DNA]</scope>
    <source>
        <strain evidence="3">DSM 44199 / CIP 105218 / JCM 12690 / 3849</strain>
    </source>
</reference>
<protein>
    <submittedName>
        <fullName evidence="2">Uncharacterized protein</fullName>
    </submittedName>
</protein>
<dbReference type="PATRIC" id="fig|1122247.3.peg.3130"/>
<feature type="region of interest" description="Disordered" evidence="1">
    <location>
        <begin position="1"/>
        <end position="66"/>
    </location>
</feature>
<sequence>MKSFHSTHAPTPRRPPPPLTPRRSGPGPSNSLSVRTDVDPPASVPFAANTNRSSLSTPSPPRTVSA</sequence>
<dbReference type="Proteomes" id="UP000006265">
    <property type="component" value="Unassembled WGS sequence"/>
</dbReference>